<comment type="caution">
    <text evidence="1">The sequence shown here is derived from an EMBL/GenBank/DDBJ whole genome shotgun (WGS) entry which is preliminary data.</text>
</comment>
<dbReference type="RefSeq" id="WP_163202427.1">
    <property type="nucleotide sequence ID" value="NZ_JAAGWG010000004.1"/>
</dbReference>
<reference evidence="1 2" key="1">
    <citation type="submission" date="2019-12" db="EMBL/GenBank/DDBJ databases">
        <title>the WGS of Blastococcus saxobsidens 67B17.</title>
        <authorList>
            <person name="Jiang Z."/>
        </authorList>
    </citation>
    <scope>NUCLEOTIDE SEQUENCE [LARGE SCALE GENOMIC DNA]</scope>
    <source>
        <strain evidence="1 2">67B17</strain>
    </source>
</reference>
<dbReference type="AlphaFoldDB" id="A0A6L9VYR4"/>
<name>A0A6L9VYR4_9ACTN</name>
<accession>A0A6L9VYR4</accession>
<proteinExistence type="predicted"/>
<dbReference type="Proteomes" id="UP000479241">
    <property type="component" value="Unassembled WGS sequence"/>
</dbReference>
<evidence type="ECO:0000313" key="1">
    <source>
        <dbReference type="EMBL" id="NEK84927.1"/>
    </source>
</evidence>
<sequence length="138" mass="15461">MPGRRSVVDYSLQRRAVLADVHAGRTGLFEVCDASPYLSRAAKYHGQPTDVPCPVCRRDRLTLVNYVYGDHLGPVAGQAKTEVELARMDNAQDEFSVYQVEVCRSCGWNHLDCSYVLGIEPVPGRQPRRGRRRAATEQ</sequence>
<dbReference type="EMBL" id="JAAGWG010000004">
    <property type="protein sequence ID" value="NEK84927.1"/>
    <property type="molecule type" value="Genomic_DNA"/>
</dbReference>
<gene>
    <name evidence="1" type="ORF">GCU60_04000</name>
</gene>
<dbReference type="Pfam" id="PF17249">
    <property type="entry name" value="DUF5318"/>
    <property type="match status" value="1"/>
</dbReference>
<dbReference type="InterPro" id="IPR035169">
    <property type="entry name" value="DUF5318"/>
</dbReference>
<organism evidence="1 2">
    <name type="scientific">Blastococcus saxobsidens</name>
    <dbReference type="NCBI Taxonomy" id="138336"/>
    <lineage>
        <taxon>Bacteria</taxon>
        <taxon>Bacillati</taxon>
        <taxon>Actinomycetota</taxon>
        <taxon>Actinomycetes</taxon>
        <taxon>Geodermatophilales</taxon>
        <taxon>Geodermatophilaceae</taxon>
        <taxon>Blastococcus</taxon>
    </lineage>
</organism>
<protein>
    <submittedName>
        <fullName evidence="1">DUF5318 domain-containing protein</fullName>
    </submittedName>
</protein>
<evidence type="ECO:0000313" key="2">
    <source>
        <dbReference type="Proteomes" id="UP000479241"/>
    </source>
</evidence>